<organism evidence="4 5">
    <name type="scientific">Hevea brasiliensis</name>
    <name type="common">Para rubber tree</name>
    <name type="synonym">Siphonia brasiliensis</name>
    <dbReference type="NCBI Taxonomy" id="3981"/>
    <lineage>
        <taxon>Eukaryota</taxon>
        <taxon>Viridiplantae</taxon>
        <taxon>Streptophyta</taxon>
        <taxon>Embryophyta</taxon>
        <taxon>Tracheophyta</taxon>
        <taxon>Spermatophyta</taxon>
        <taxon>Magnoliopsida</taxon>
        <taxon>eudicotyledons</taxon>
        <taxon>Gunneridae</taxon>
        <taxon>Pentapetalae</taxon>
        <taxon>rosids</taxon>
        <taxon>fabids</taxon>
        <taxon>Malpighiales</taxon>
        <taxon>Euphorbiaceae</taxon>
        <taxon>Crotonoideae</taxon>
        <taxon>Micrandreae</taxon>
        <taxon>Hevea</taxon>
    </lineage>
</organism>
<feature type="repeat" description="PPR" evidence="3">
    <location>
        <begin position="468"/>
        <end position="498"/>
    </location>
</feature>
<dbReference type="InterPro" id="IPR050872">
    <property type="entry name" value="PPR_P_subfamily"/>
</dbReference>
<evidence type="ECO:0000256" key="3">
    <source>
        <dbReference type="PROSITE-ProRule" id="PRU00708"/>
    </source>
</evidence>
<comment type="similarity">
    <text evidence="1">Belongs to the PPR family. P subfamily.</text>
</comment>
<evidence type="ECO:0000256" key="1">
    <source>
        <dbReference type="ARBA" id="ARBA00007626"/>
    </source>
</evidence>
<accession>A0ABQ9KVK0</accession>
<dbReference type="Pfam" id="PF01535">
    <property type="entry name" value="PPR"/>
    <property type="match status" value="2"/>
</dbReference>
<feature type="repeat" description="PPR" evidence="3">
    <location>
        <begin position="377"/>
        <end position="411"/>
    </location>
</feature>
<dbReference type="InterPro" id="IPR002885">
    <property type="entry name" value="PPR_rpt"/>
</dbReference>
<feature type="repeat" description="PPR" evidence="3">
    <location>
        <begin position="412"/>
        <end position="446"/>
    </location>
</feature>
<dbReference type="NCBIfam" id="TIGR00756">
    <property type="entry name" value="PPR"/>
    <property type="match status" value="6"/>
</dbReference>
<dbReference type="Pfam" id="PF13041">
    <property type="entry name" value="PPR_2"/>
    <property type="match status" value="4"/>
</dbReference>
<gene>
    <name evidence="4" type="ORF">P3X46_026109</name>
</gene>
<dbReference type="Proteomes" id="UP001174677">
    <property type="component" value="Chromosome 15"/>
</dbReference>
<feature type="repeat" description="PPR" evidence="3">
    <location>
        <begin position="181"/>
        <end position="215"/>
    </location>
</feature>
<comment type="caution">
    <text evidence="4">The sequence shown here is derived from an EMBL/GenBank/DDBJ whole genome shotgun (WGS) entry which is preliminary data.</text>
</comment>
<evidence type="ECO:0000256" key="2">
    <source>
        <dbReference type="ARBA" id="ARBA00022737"/>
    </source>
</evidence>
<evidence type="ECO:0000313" key="5">
    <source>
        <dbReference type="Proteomes" id="UP001174677"/>
    </source>
</evidence>
<dbReference type="InterPro" id="IPR011990">
    <property type="entry name" value="TPR-like_helical_dom_sf"/>
</dbReference>
<keyword evidence="5" id="KW-1185">Reference proteome</keyword>
<dbReference type="PROSITE" id="PS51375">
    <property type="entry name" value="PPR"/>
    <property type="match status" value="10"/>
</dbReference>
<feature type="repeat" description="PPR" evidence="3">
    <location>
        <begin position="120"/>
        <end position="154"/>
    </location>
</feature>
<feature type="repeat" description="PPR" evidence="3">
    <location>
        <begin position="286"/>
        <end position="320"/>
    </location>
</feature>
<protein>
    <recommendedName>
        <fullName evidence="6">Pentacotripeptide-repeat region of PRORP domain-containing protein</fullName>
    </recommendedName>
</protein>
<keyword evidence="2" id="KW-0677">Repeat</keyword>
<evidence type="ECO:0008006" key="6">
    <source>
        <dbReference type="Google" id="ProtNLM"/>
    </source>
</evidence>
<sequence length="594" mass="67141">MFNSVKKEDGFKHTLLTYWCMIEKLGFHIEFEAIENVLMEIRMNVDNSLLEGVSIVAMRNYGRKGKVHDVVDVFKRMDLHNYEPSVLSCNAIMNILVKYGYFNQAHKVYLRMKDKKDVPDVYTFTIKIKSFCRTKGLHAASRLLNNMPSQGCELNVVAYCMMIGGFYEENYQVMKKEACPNLFTFNVFIQELCRKGALDGAINLLDSVNGEGLSPDVVTYNTLIYGLCKNSKVVEAVNYLHKMLNKGLEPDGFTYNPIIDGYCKIGMTQEADKILNDAIFKGFVPDEFTHCSLINGLFKDNDIDHALALFNGEVGKGLKPYTRLILEALPLMNDMPKKGSSPDMGVTIVINGLCKMGAVSDATNLMNDAIAKGYIPDIFKFNTLIDGYYKQLKLENAIEILNSVLIHGPTPDVVTYKSQTNGLCKAVKSEDILETFKMMTKKGCAHNIIPYNILIESLQIRNKGLTPDAVSCGIVLSGFSNNGDLDGAYQLFRKMEQQYKVCHIVVTYNIMINAFSEKQDIHMAEKLFLEIEDKGYAPDSYSYRVMIDGFCKIGNADKKVIVAPKIILEDLLKRSHITYYVYELLYDGIRDKKH</sequence>
<dbReference type="PANTHER" id="PTHR46128">
    <property type="entry name" value="MITOCHONDRIAL GROUP I INTRON SPLICING FACTOR CCM1"/>
    <property type="match status" value="1"/>
</dbReference>
<dbReference type="Pfam" id="PF12854">
    <property type="entry name" value="PPR_1"/>
    <property type="match status" value="3"/>
</dbReference>
<feature type="repeat" description="PPR" evidence="3">
    <location>
        <begin position="216"/>
        <end position="250"/>
    </location>
</feature>
<dbReference type="Gene3D" id="1.25.40.10">
    <property type="entry name" value="Tetratricopeptide repeat domain"/>
    <property type="match status" value="6"/>
</dbReference>
<dbReference type="PANTHER" id="PTHR46128:SF140">
    <property type="entry name" value="PENTACOTRIPEPTIDE-REPEAT REGION OF PRORP DOMAIN-CONTAINING PROTEIN"/>
    <property type="match status" value="1"/>
</dbReference>
<feature type="repeat" description="PPR" evidence="3">
    <location>
        <begin position="251"/>
        <end position="285"/>
    </location>
</feature>
<dbReference type="EMBL" id="JARPOI010000015">
    <property type="protein sequence ID" value="KAJ9152553.1"/>
    <property type="molecule type" value="Genomic_DNA"/>
</dbReference>
<proteinExistence type="inferred from homology"/>
<reference evidence="4 5" key="1">
    <citation type="journal article" date="2023" name="Plant Biotechnol. J.">
        <title>Chromosome-level wild Hevea brasiliensis genome provides new tools for genomic-assisted breeding and valuable loci to elevate rubber yield.</title>
        <authorList>
            <person name="Cheng H."/>
            <person name="Song X."/>
            <person name="Hu Y."/>
            <person name="Wu T."/>
            <person name="Yang Q."/>
            <person name="An Z."/>
            <person name="Feng S."/>
            <person name="Deng Z."/>
            <person name="Wu W."/>
            <person name="Zeng X."/>
            <person name="Tu M."/>
            <person name="Wang X."/>
            <person name="Huang H."/>
        </authorList>
    </citation>
    <scope>NUCLEOTIDE SEQUENCE [LARGE SCALE GENOMIC DNA]</scope>
    <source>
        <strain evidence="4">MT/VB/25A 57/8</strain>
    </source>
</reference>
<feature type="repeat" description="PPR" evidence="3">
    <location>
        <begin position="85"/>
        <end position="119"/>
    </location>
</feature>
<name>A0ABQ9KVK0_HEVBR</name>
<feature type="repeat" description="PPR" evidence="3">
    <location>
        <begin position="504"/>
        <end position="538"/>
    </location>
</feature>
<evidence type="ECO:0000313" key="4">
    <source>
        <dbReference type="EMBL" id="KAJ9152553.1"/>
    </source>
</evidence>